<keyword evidence="1" id="KW-1133">Transmembrane helix</keyword>
<organism evidence="2 3">
    <name type="scientific">Streptomyces nodosus</name>
    <dbReference type="NCBI Taxonomy" id="40318"/>
    <lineage>
        <taxon>Bacteria</taxon>
        <taxon>Bacillati</taxon>
        <taxon>Actinomycetota</taxon>
        <taxon>Actinomycetes</taxon>
        <taxon>Kitasatosporales</taxon>
        <taxon>Streptomycetaceae</taxon>
        <taxon>Streptomyces</taxon>
    </lineage>
</organism>
<keyword evidence="1" id="KW-0812">Transmembrane</keyword>
<sequence>MPAGLSAAAFRPVVFPFRAFFPAALPEGLSFAAVLSATAFFAVPAPAFFPVRADSRSAAVAEAFFAVALPGRDLSAVFPVPEVFPRAASAVGAASDLALLRRAAAGTAVPFRAAPGLPFRAVAEAVPRVRTDPTVGRAAAWAVRAPLTSPAAIPPAAPAPADPPDADCCTAIFFALMAAAPSPSVNSRANRAGTINRLPARGNGARLRFARHTRAARRASLRCAQLSAR</sequence>
<evidence type="ECO:0000256" key="1">
    <source>
        <dbReference type="SAM" id="Phobius"/>
    </source>
</evidence>
<name>A0A0B5DGJ1_9ACTN</name>
<proteinExistence type="predicted"/>
<keyword evidence="1" id="KW-0472">Membrane</keyword>
<dbReference type="EMBL" id="CP009313">
    <property type="protein sequence ID" value="AJE40275.1"/>
    <property type="molecule type" value="Genomic_DNA"/>
</dbReference>
<reference evidence="3" key="1">
    <citation type="submission" date="2014-09" db="EMBL/GenBank/DDBJ databases">
        <title>Sequence of the Streptomyces nodosus genome.</title>
        <authorList>
            <person name="Sweeney P."/>
            <person name="Stephens N."/>
            <person name="Murphy C."/>
            <person name="Caffrey P."/>
        </authorList>
    </citation>
    <scope>NUCLEOTIDE SEQUENCE [LARGE SCALE GENOMIC DNA]</scope>
    <source>
        <strain evidence="3">ATCC 14899</strain>
    </source>
</reference>
<accession>A0A0B5DGJ1</accession>
<dbReference type="Proteomes" id="UP000031526">
    <property type="component" value="Chromosome"/>
</dbReference>
<dbReference type="HOGENOM" id="CLU_1209256_0_0_11"/>
<keyword evidence="3" id="KW-1185">Reference proteome</keyword>
<gene>
    <name evidence="2" type="ORF">SNOD_09685</name>
</gene>
<evidence type="ECO:0000313" key="2">
    <source>
        <dbReference type="EMBL" id="AJE40275.1"/>
    </source>
</evidence>
<protein>
    <submittedName>
        <fullName evidence="2">Uncharacterized protein</fullName>
    </submittedName>
</protein>
<reference evidence="2 3" key="2">
    <citation type="journal article" date="2016" name="Appl. Microbiol. Biotechnol.">
        <title>Exploiting the genome sequence of Streptomyces nodosus for enhanced antibiotic production.</title>
        <authorList>
            <person name="Sweeney P."/>
            <person name="Murphy C.D."/>
            <person name="Caffrey P."/>
        </authorList>
    </citation>
    <scope>NUCLEOTIDE SEQUENCE [LARGE SCALE GENOMIC DNA]</scope>
    <source>
        <strain evidence="2 3">ATCC 14899</strain>
    </source>
</reference>
<dbReference type="AlphaFoldDB" id="A0A0B5DGJ1"/>
<evidence type="ECO:0000313" key="3">
    <source>
        <dbReference type="Proteomes" id="UP000031526"/>
    </source>
</evidence>
<feature type="transmembrane region" description="Helical" evidence="1">
    <location>
        <begin position="29"/>
        <end position="49"/>
    </location>
</feature>